<dbReference type="PROSITE" id="PS50231">
    <property type="entry name" value="RICIN_B_LECTIN"/>
    <property type="match status" value="1"/>
</dbReference>
<organism evidence="3 4">
    <name type="scientific">Aquimarina brevivitae</name>
    <dbReference type="NCBI Taxonomy" id="323412"/>
    <lineage>
        <taxon>Bacteria</taxon>
        <taxon>Pseudomonadati</taxon>
        <taxon>Bacteroidota</taxon>
        <taxon>Flavobacteriia</taxon>
        <taxon>Flavobacteriales</taxon>
        <taxon>Flavobacteriaceae</taxon>
        <taxon>Aquimarina</taxon>
    </lineage>
</organism>
<comment type="caution">
    <text evidence="3">The sequence shown here is derived from an EMBL/GenBank/DDBJ whole genome shotgun (WGS) entry which is preliminary data.</text>
</comment>
<dbReference type="EMBL" id="SGXE01000002">
    <property type="protein sequence ID" value="RZS93147.1"/>
    <property type="molecule type" value="Genomic_DNA"/>
</dbReference>
<dbReference type="Gene3D" id="2.180.10.10">
    <property type="entry name" value="RHS repeat-associated core"/>
    <property type="match status" value="1"/>
</dbReference>
<dbReference type="OrthoDB" id="2972467at2"/>
<dbReference type="NCBIfam" id="TIGR03696">
    <property type="entry name" value="Rhs_assc_core"/>
    <property type="match status" value="1"/>
</dbReference>
<sequence length="1835" mass="201459">MKKLYIYLILCLPFVGWSQLMPPSGGDDCSDVDPNATRWYRDADGDGYHGLQSMCSVTKPNGYIAKGTFDCDDTDSSVKGLRTWYRDADGDGYGNSADSRKNCYPITGYVSNANDCNDNNPNINIDKVWYRDADGDGYGLSNNSITSCTQPSGYISIGGDCNDTNTAVNPGATEPCIKDNIDNNCNGQIDERSASTTTFSIVKNCGSTTIEKGAHNQSFETWYWQNSATGTSTTNASQSLTKTSDGTIYLRGRNNASGCWGPSKRINYTVNQKPGKPTATIDNQCGKTVLKRGTPPNGITWYWQSSSGGTSTANSAVAITRTTGNTYYLRARNNTSGCWSATTVLNYTIHQNPNMPSAPSVATNCGSTLLTRGNPPSGETWYWQSTSGGTSTTNSATSVTRTSGDTYYLRARNNSTQCWSPARSVSYQVHAIPNAPALNNITVVNNCGATILTRGPVLNTFTWYWQSTANGTSLANSSASITLTSGSSYYIRSRNNSTGCWSPATTINYTIDQAPDWYLDADGDGFAISKITQCTSPGQGYTTTALPLTDCNDSDAAIHPNTVWYLDTDQDNYAASTVVQCANPGIGYTIIVLPVTDCNDADPSLNPGTVWYADTDGDGFGDADQTLQQCTAPNGYVANAEDLCPAVAGSFEGCSARPYQAPVFSNENYVFTRAYQVPLTDSLDIQYNKDVVESISYFDGLGRAKQQIGIKATPDLRDIITHIEYDGFGRQDKQYLPFVRNSAPGSYQTVDVNTAIGAYYQDKYPEDFTTAMGITIAPNPYAESIFESSPLNRVVEQGAPGTAWMALPDSDLDNTIKFDWDTNNTEEVVYFKVGFTDGNTEAPELVQQGHYPAEELYVSITKDENWQPTDGDLRTTREYKDKQGRVILKRTFIDTPPLGETEGVDTYYVYDDYGNLTYVLPPKVNTDDGVSSNELNELCYQYKYDYRNRLIEKKIPGKGWEYIVYNKLDQPVLTQDANQRANNEWLFTKYDVLGRVAYTGIKSDDRDRLVLQDEINAFTGNLWVDRDVSQLIGGVAMYYNNGGYPNTLSAEVLTVNYYDDYEVGDIIVFNPANGAGTWEGMTATANAKGLPTVSQVKVLETETDNWITTATYYDNKGRAWETHLVNEYLGTEDWVLNKLDFAGKVLKTRSMHIKDGQTLVTVDTFEYDHMGRLLNQQQTINNQDTEQIVANTYDELGQLVSKNIGGQLSPSGGAGGGLQQVDYTYNIRGWLKGINDVTNLGNDLFGFGINYNDPQNGATALYNGNISETLWRTANDDIQRHYTYDYDALNRITAGTSSDNRYNLSNVSYDKMGNLLTLQRGGHINEAATSFGVMDDLTYSYYDGGNKLKAVAEASPEPFGFTKNATTGTDYTYDANGNMVTDNNKGITGISYNHLNLPTTVNVNTNAHNGNITYIYDATGAKLRKIATEGSAVTTTDYAGNYIYKNGNLEFFNTPEGYIEPTVTSSGVERYDYVYQFKDHLGNIRLSYADNDKDGKIDVLRNDADVDGDNDNAHEILEEKNYYPFGLQHKGYNDLIVSEHNYGFGGKEEQDELGLGWIDITARNYNPELGRWMNLDPLAEQMRRHSPYNYAFDNPIYFMDPDGMMPVSGGDDDVIKKVSNTKRAGNRVQRDVSVTVTLSVVAGPNDDLTKTMFSKKSGTISLSNFEGKASAYNVDADLLSNDNVTDFNIEYKVVSSLDDVGENDHVMMLVDEIPALTASGKDPVGKAELGGRVSAVERGTLSNGSFNEASQHELGHNLGYGPGHSKGGGLMGASINGNTALSKIDRGKMVGGEYGMLVHSQGDGTYKESNNGGTEYKTSIKTQAQKFIKKNKITQ</sequence>
<dbReference type="InterPro" id="IPR021655">
    <property type="entry name" value="Put_metal-bd"/>
</dbReference>
<evidence type="ECO:0000313" key="4">
    <source>
        <dbReference type="Proteomes" id="UP000292262"/>
    </source>
</evidence>
<dbReference type="Pfam" id="PF11617">
    <property type="entry name" value="Cu-binding_MopE"/>
    <property type="match status" value="5"/>
</dbReference>
<evidence type="ECO:0000256" key="1">
    <source>
        <dbReference type="SAM" id="SignalP"/>
    </source>
</evidence>
<dbReference type="InterPro" id="IPR022385">
    <property type="entry name" value="Rhs_assc_core"/>
</dbReference>
<name>A0A4Q7P0S5_9FLAO</name>
<keyword evidence="4" id="KW-1185">Reference proteome</keyword>
<dbReference type="InterPro" id="IPR045619">
    <property type="entry name" value="DUF6443"/>
</dbReference>
<dbReference type="RefSeq" id="WP_130286292.1">
    <property type="nucleotide sequence ID" value="NZ_SGXE01000002.1"/>
</dbReference>
<evidence type="ECO:0000313" key="3">
    <source>
        <dbReference type="EMBL" id="RZS93147.1"/>
    </source>
</evidence>
<reference evidence="3 4" key="1">
    <citation type="submission" date="2019-02" db="EMBL/GenBank/DDBJ databases">
        <title>Genomic Encyclopedia of Type Strains, Phase IV (KMG-IV): sequencing the most valuable type-strain genomes for metagenomic binning, comparative biology and taxonomic classification.</title>
        <authorList>
            <person name="Goeker M."/>
        </authorList>
    </citation>
    <scope>NUCLEOTIDE SEQUENCE [LARGE SCALE GENOMIC DNA]</scope>
    <source>
        <strain evidence="3 4">DSM 17196</strain>
    </source>
</reference>
<protein>
    <submittedName>
        <fullName evidence="3">RHS repeat-associated protein</fullName>
    </submittedName>
</protein>
<accession>A0A4Q7P0S5</accession>
<dbReference type="Proteomes" id="UP000292262">
    <property type="component" value="Unassembled WGS sequence"/>
</dbReference>
<evidence type="ECO:0000259" key="2">
    <source>
        <dbReference type="Pfam" id="PF20041"/>
    </source>
</evidence>
<proteinExistence type="predicted"/>
<feature type="signal peptide" evidence="1">
    <location>
        <begin position="1"/>
        <end position="18"/>
    </location>
</feature>
<feature type="chain" id="PRO_5021018747" evidence="1">
    <location>
        <begin position="19"/>
        <end position="1835"/>
    </location>
</feature>
<gene>
    <name evidence="3" type="ORF">EV197_1717</name>
</gene>
<feature type="domain" description="DUF6443" evidence="2">
    <location>
        <begin position="672"/>
        <end position="806"/>
    </location>
</feature>
<keyword evidence="1" id="KW-0732">Signal</keyword>
<dbReference type="Pfam" id="PF20041">
    <property type="entry name" value="DUF6443"/>
    <property type="match status" value="1"/>
</dbReference>